<evidence type="ECO:0000256" key="1">
    <source>
        <dbReference type="SAM" id="SignalP"/>
    </source>
</evidence>
<organism evidence="2 3">
    <name type="scientific">Sporosarcina luteola</name>
    <dbReference type="NCBI Taxonomy" id="582850"/>
    <lineage>
        <taxon>Bacteria</taxon>
        <taxon>Bacillati</taxon>
        <taxon>Bacillota</taxon>
        <taxon>Bacilli</taxon>
        <taxon>Bacillales</taxon>
        <taxon>Caryophanaceae</taxon>
        <taxon>Sporosarcina</taxon>
    </lineage>
</organism>
<comment type="caution">
    <text evidence="2">The sequence shown here is derived from an EMBL/GenBank/DDBJ whole genome shotgun (WGS) entry which is preliminary data.</text>
</comment>
<keyword evidence="1" id="KW-0732">Signal</keyword>
<evidence type="ECO:0000313" key="3">
    <source>
        <dbReference type="Proteomes" id="UP000321901"/>
    </source>
</evidence>
<reference evidence="2 3" key="1">
    <citation type="submission" date="2019-07" db="EMBL/GenBank/DDBJ databases">
        <title>Whole genome shotgun sequence of Sporosarcina luteola NBRC 105378.</title>
        <authorList>
            <person name="Hosoyama A."/>
            <person name="Uohara A."/>
            <person name="Ohji S."/>
            <person name="Ichikawa N."/>
        </authorList>
    </citation>
    <scope>NUCLEOTIDE SEQUENCE [LARGE SCALE GENOMIC DNA]</scope>
    <source>
        <strain evidence="2 3">NBRC 105378</strain>
    </source>
</reference>
<dbReference type="Proteomes" id="UP000321901">
    <property type="component" value="Unassembled WGS sequence"/>
</dbReference>
<dbReference type="RefSeq" id="WP_147060686.1">
    <property type="nucleotide sequence ID" value="NZ_BJYL01000062.1"/>
</dbReference>
<protein>
    <recommendedName>
        <fullName evidence="4">PepSY domain-containing protein</fullName>
    </recommendedName>
</protein>
<name>A0A511ZCH5_9BACL</name>
<sequence length="119" mass="13587">MVKIKKIAILFLFSLLLYGCYDSNATPPVESVEIINPWNDPVNITIEEANNIALRRAESEGYKSPALWKENSTKITAVYSVKYDRDVKVYEVNMSTEENHFGVFYWVSTDTGEIIISTE</sequence>
<evidence type="ECO:0000313" key="2">
    <source>
        <dbReference type="EMBL" id="GEN85157.1"/>
    </source>
</evidence>
<accession>A0A511ZCH5</accession>
<proteinExistence type="predicted"/>
<feature type="chain" id="PRO_5021838480" description="PepSY domain-containing protein" evidence="1">
    <location>
        <begin position="26"/>
        <end position="119"/>
    </location>
</feature>
<dbReference type="PROSITE" id="PS51257">
    <property type="entry name" value="PROKAR_LIPOPROTEIN"/>
    <property type="match status" value="1"/>
</dbReference>
<dbReference type="AlphaFoldDB" id="A0A511ZCH5"/>
<keyword evidence="3" id="KW-1185">Reference proteome</keyword>
<dbReference type="EMBL" id="BJYL01000062">
    <property type="protein sequence ID" value="GEN85157.1"/>
    <property type="molecule type" value="Genomic_DNA"/>
</dbReference>
<evidence type="ECO:0008006" key="4">
    <source>
        <dbReference type="Google" id="ProtNLM"/>
    </source>
</evidence>
<feature type="signal peptide" evidence="1">
    <location>
        <begin position="1"/>
        <end position="25"/>
    </location>
</feature>
<gene>
    <name evidence="2" type="ORF">SLU01_34690</name>
</gene>